<protein>
    <recommendedName>
        <fullName evidence="2">Anti-sigma factor antagonist</fullName>
    </recommendedName>
</protein>
<dbReference type="CDD" id="cd07043">
    <property type="entry name" value="STAS_anti-anti-sigma_factors"/>
    <property type="match status" value="1"/>
</dbReference>
<evidence type="ECO:0000259" key="3">
    <source>
        <dbReference type="PROSITE" id="PS50801"/>
    </source>
</evidence>
<evidence type="ECO:0000313" key="5">
    <source>
        <dbReference type="Proteomes" id="UP000195667"/>
    </source>
</evidence>
<dbReference type="InterPro" id="IPR003658">
    <property type="entry name" value="Anti-sigma_ant"/>
</dbReference>
<dbReference type="InterPro" id="IPR036513">
    <property type="entry name" value="STAS_dom_sf"/>
</dbReference>
<evidence type="ECO:0000256" key="2">
    <source>
        <dbReference type="RuleBase" id="RU003749"/>
    </source>
</evidence>
<organism evidence="4 5">
    <name type="scientific">Crenothrix polyspora</name>
    <dbReference type="NCBI Taxonomy" id="360316"/>
    <lineage>
        <taxon>Bacteria</taxon>
        <taxon>Pseudomonadati</taxon>
        <taxon>Pseudomonadota</taxon>
        <taxon>Gammaproteobacteria</taxon>
        <taxon>Methylococcales</taxon>
        <taxon>Crenotrichaceae</taxon>
        <taxon>Crenothrix</taxon>
    </lineage>
</organism>
<proteinExistence type="inferred from homology"/>
<dbReference type="OrthoDB" id="9796076at2"/>
<dbReference type="EMBL" id="FUKI01000103">
    <property type="protein sequence ID" value="SJM92446.1"/>
    <property type="molecule type" value="Genomic_DNA"/>
</dbReference>
<dbReference type="Pfam" id="PF01740">
    <property type="entry name" value="STAS"/>
    <property type="match status" value="1"/>
</dbReference>
<dbReference type="Proteomes" id="UP000195667">
    <property type="component" value="Unassembled WGS sequence"/>
</dbReference>
<accession>A0A1R4H8D6</accession>
<dbReference type="PANTHER" id="PTHR33495">
    <property type="entry name" value="ANTI-SIGMA FACTOR ANTAGONIST TM_1081-RELATED-RELATED"/>
    <property type="match status" value="1"/>
</dbReference>
<evidence type="ECO:0000256" key="1">
    <source>
        <dbReference type="ARBA" id="ARBA00009013"/>
    </source>
</evidence>
<dbReference type="RefSeq" id="WP_087143400.1">
    <property type="nucleotide sequence ID" value="NZ_FUKI01000103.1"/>
</dbReference>
<dbReference type="NCBIfam" id="TIGR00377">
    <property type="entry name" value="ant_ant_sig"/>
    <property type="match status" value="1"/>
</dbReference>
<dbReference type="SUPFAM" id="SSF52091">
    <property type="entry name" value="SpoIIaa-like"/>
    <property type="match status" value="1"/>
</dbReference>
<gene>
    <name evidence="4" type="ORF">CRENPOLYSF1_290008</name>
</gene>
<dbReference type="PROSITE" id="PS50801">
    <property type="entry name" value="STAS"/>
    <property type="match status" value="1"/>
</dbReference>
<sequence>MKIQIKTINGILFLVLEENRLDCRLAIDFKDKVSELVAEGSRLIILDLSAVDFIDSSGIGCLVTSLKLLGPQGRIVIWGLKAPVESMFKLTRMDRVFKLCSSEEQALQAVLN</sequence>
<dbReference type="Gene3D" id="3.30.750.24">
    <property type="entry name" value="STAS domain"/>
    <property type="match status" value="1"/>
</dbReference>
<reference evidence="5" key="1">
    <citation type="submission" date="2017-02" db="EMBL/GenBank/DDBJ databases">
        <authorList>
            <person name="Daims H."/>
        </authorList>
    </citation>
    <scope>NUCLEOTIDE SEQUENCE [LARGE SCALE GENOMIC DNA]</scope>
</reference>
<evidence type="ECO:0000313" key="4">
    <source>
        <dbReference type="EMBL" id="SJM92446.1"/>
    </source>
</evidence>
<dbReference type="PANTHER" id="PTHR33495:SF2">
    <property type="entry name" value="ANTI-SIGMA FACTOR ANTAGONIST TM_1081-RELATED"/>
    <property type="match status" value="1"/>
</dbReference>
<dbReference type="AlphaFoldDB" id="A0A1R4H8D6"/>
<feature type="domain" description="STAS" evidence="3">
    <location>
        <begin position="29"/>
        <end position="110"/>
    </location>
</feature>
<keyword evidence="5" id="KW-1185">Reference proteome</keyword>
<comment type="similarity">
    <text evidence="1 2">Belongs to the anti-sigma-factor antagonist family.</text>
</comment>
<dbReference type="GO" id="GO:0043856">
    <property type="term" value="F:anti-sigma factor antagonist activity"/>
    <property type="evidence" value="ECO:0007669"/>
    <property type="project" value="InterPro"/>
</dbReference>
<name>A0A1R4H8D6_9GAMM</name>
<dbReference type="InterPro" id="IPR002645">
    <property type="entry name" value="STAS_dom"/>
</dbReference>